<evidence type="ECO:0000259" key="3">
    <source>
        <dbReference type="Pfam" id="PF13399"/>
    </source>
</evidence>
<name>A0A1G2Q622_9BACT</name>
<feature type="domain" description="LytR/CpsA/Psr regulator C-terminal" evidence="3">
    <location>
        <begin position="370"/>
        <end position="456"/>
    </location>
</feature>
<proteinExistence type="inferred from homology"/>
<accession>A0A1G2Q622</accession>
<dbReference type="InterPro" id="IPR004474">
    <property type="entry name" value="LytR_CpsA_psr"/>
</dbReference>
<dbReference type="Pfam" id="PF13399">
    <property type="entry name" value="LytR_C"/>
    <property type="match status" value="1"/>
</dbReference>
<evidence type="ECO:0000259" key="2">
    <source>
        <dbReference type="Pfam" id="PF03816"/>
    </source>
</evidence>
<evidence type="ECO:0008006" key="6">
    <source>
        <dbReference type="Google" id="ProtNLM"/>
    </source>
</evidence>
<evidence type="ECO:0000256" key="1">
    <source>
        <dbReference type="ARBA" id="ARBA00006068"/>
    </source>
</evidence>
<dbReference type="AlphaFoldDB" id="A0A1G2Q622"/>
<reference evidence="4 5" key="1">
    <citation type="journal article" date="2016" name="Nat. Commun.">
        <title>Thousands of microbial genomes shed light on interconnected biogeochemical processes in an aquifer system.</title>
        <authorList>
            <person name="Anantharaman K."/>
            <person name="Brown C.T."/>
            <person name="Hug L.A."/>
            <person name="Sharon I."/>
            <person name="Castelle C.J."/>
            <person name="Probst A.J."/>
            <person name="Thomas B.C."/>
            <person name="Singh A."/>
            <person name="Wilkins M.J."/>
            <person name="Karaoz U."/>
            <person name="Brodie E.L."/>
            <person name="Williams K.H."/>
            <person name="Hubbard S.S."/>
            <person name="Banfield J.F."/>
        </authorList>
    </citation>
    <scope>NUCLEOTIDE SEQUENCE [LARGE SCALE GENOMIC DNA]</scope>
</reference>
<evidence type="ECO:0000313" key="4">
    <source>
        <dbReference type="EMBL" id="OHA55292.1"/>
    </source>
</evidence>
<dbReference type="Gene3D" id="3.40.630.190">
    <property type="entry name" value="LCP protein"/>
    <property type="match status" value="1"/>
</dbReference>
<comment type="similarity">
    <text evidence="1">Belongs to the LytR/CpsA/Psr (LCP) family.</text>
</comment>
<dbReference type="Proteomes" id="UP000178199">
    <property type="component" value="Unassembled WGS sequence"/>
</dbReference>
<protein>
    <recommendedName>
        <fullName evidence="6">Cell envelope-related transcriptional attenuator domain-containing protein</fullName>
    </recommendedName>
</protein>
<comment type="caution">
    <text evidence="4">The sequence shown here is derived from an EMBL/GenBank/DDBJ whole genome shotgun (WGS) entry which is preliminary data.</text>
</comment>
<sequence>MVTFFLLLVKSLMIAINPEASLPPSAGDVNRGKFFLYSLLIILIGGGLWLSRQPNVQAVVMEWNEHSLWENVKRLVGGDDIKLAGEDEGRINILVLGQGGAKHDGPYLTDTIMVASLKPDTKQVALISLPRDLVIPIPGFGLKKINSANAYGETRGLEQGAVLAGDAIGAVLGIPIHYYARLSFSGFAQVIDDLGGVPITIEQGFSDPEYPTDTNGLTTVSFESGWQILNGQRALQYVRSRHGTNGEGSDFARARRQQQVILALKEKLLSPATYLNPSLALRLYRNLSNSIETNFGASEATRLVQLAREVDLDNIITRVFDTSPGGLLQETIGPDGAYLLIPNVPDYSELQKAVRNIFDVSEVTREAAQLVVENGTSSAGLAETVSTSLTIQGFKVLRYGNASHQNFPRTILYDYTGGAKPITRQLLESLFLIKAVELEPATNESDIEFRLILGTDRLPANE</sequence>
<dbReference type="InterPro" id="IPR027381">
    <property type="entry name" value="LytR/CpsA/Psr_C"/>
</dbReference>
<feature type="domain" description="Cell envelope-related transcriptional attenuator" evidence="2">
    <location>
        <begin position="109"/>
        <end position="268"/>
    </location>
</feature>
<gene>
    <name evidence="4" type="ORF">A2429_03015</name>
</gene>
<evidence type="ECO:0000313" key="5">
    <source>
        <dbReference type="Proteomes" id="UP000178199"/>
    </source>
</evidence>
<dbReference type="PANTHER" id="PTHR33392:SF6">
    <property type="entry name" value="POLYISOPRENYL-TEICHOIC ACID--PEPTIDOGLYCAN TEICHOIC ACID TRANSFERASE TAGU"/>
    <property type="match status" value="1"/>
</dbReference>
<organism evidence="4 5">
    <name type="scientific">Candidatus Veblenbacteria bacterium RIFOXYC1_FULL_42_9</name>
    <dbReference type="NCBI Taxonomy" id="1802427"/>
    <lineage>
        <taxon>Bacteria</taxon>
        <taxon>Candidatus Vebleniibacteriota</taxon>
    </lineage>
</organism>
<dbReference type="Gene3D" id="3.30.70.2390">
    <property type="match status" value="1"/>
</dbReference>
<dbReference type="Pfam" id="PF03816">
    <property type="entry name" value="LytR_cpsA_psr"/>
    <property type="match status" value="1"/>
</dbReference>
<dbReference type="InterPro" id="IPR050922">
    <property type="entry name" value="LytR/CpsA/Psr_CW_biosynth"/>
</dbReference>
<dbReference type="PANTHER" id="PTHR33392">
    <property type="entry name" value="POLYISOPRENYL-TEICHOIC ACID--PEPTIDOGLYCAN TEICHOIC ACID TRANSFERASE TAGU"/>
    <property type="match status" value="1"/>
</dbReference>
<dbReference type="EMBL" id="MHTD01000037">
    <property type="protein sequence ID" value="OHA55292.1"/>
    <property type="molecule type" value="Genomic_DNA"/>
</dbReference>
<dbReference type="NCBIfam" id="TIGR00350">
    <property type="entry name" value="lytR_cpsA_psr"/>
    <property type="match status" value="1"/>
</dbReference>